<evidence type="ECO:0000256" key="6">
    <source>
        <dbReference type="SAM" id="MobiDB-lite"/>
    </source>
</evidence>
<feature type="domain" description="AAA+ ATPase" evidence="7">
    <location>
        <begin position="552"/>
        <end position="689"/>
    </location>
</feature>
<dbReference type="SMART" id="SM00382">
    <property type="entry name" value="AAA"/>
    <property type="match status" value="1"/>
</dbReference>
<keyword evidence="3" id="KW-0472">Membrane</keyword>
<feature type="region of interest" description="Disordered" evidence="6">
    <location>
        <begin position="207"/>
        <end position="234"/>
    </location>
</feature>
<keyword evidence="4" id="KW-0067">ATP-binding</keyword>
<name>A0ABP9Y8V1_9FUNG</name>
<dbReference type="Pfam" id="PF17862">
    <property type="entry name" value="AAA_lid_3"/>
    <property type="match status" value="1"/>
</dbReference>
<evidence type="ECO:0000256" key="2">
    <source>
        <dbReference type="ARBA" id="ARBA00022741"/>
    </source>
</evidence>
<dbReference type="SUPFAM" id="SSF52540">
    <property type="entry name" value="P-loop containing nucleoside triphosphate hydrolases"/>
    <property type="match status" value="1"/>
</dbReference>
<dbReference type="InterPro" id="IPR041569">
    <property type="entry name" value="AAA_lid_3"/>
</dbReference>
<dbReference type="Pfam" id="PF00004">
    <property type="entry name" value="AAA"/>
    <property type="match status" value="1"/>
</dbReference>
<dbReference type="InterPro" id="IPR027417">
    <property type="entry name" value="P-loop_NTPase"/>
</dbReference>
<dbReference type="Gene3D" id="3.40.50.300">
    <property type="entry name" value="P-loop containing nucleotide triphosphate hydrolases"/>
    <property type="match status" value="1"/>
</dbReference>
<evidence type="ECO:0000313" key="8">
    <source>
        <dbReference type="EMBL" id="GAA5803396.1"/>
    </source>
</evidence>
<proteinExistence type="predicted"/>
<evidence type="ECO:0000256" key="3">
    <source>
        <dbReference type="ARBA" id="ARBA00022787"/>
    </source>
</evidence>
<keyword evidence="3" id="KW-1000">Mitochondrion outer membrane</keyword>
<keyword evidence="5" id="KW-0496">Mitochondrion</keyword>
<dbReference type="InterPro" id="IPR051701">
    <property type="entry name" value="Mito_OM_Translocase_MSP1"/>
</dbReference>
<comment type="subcellular location">
    <subcellularLocation>
        <location evidence="1">Mitochondrion outer membrane</location>
        <topology evidence="1">Single-pass membrane protein</topology>
    </subcellularLocation>
</comment>
<dbReference type="Proteomes" id="UP001476247">
    <property type="component" value="Unassembled WGS sequence"/>
</dbReference>
<dbReference type="PANTHER" id="PTHR45644:SF56">
    <property type="entry name" value="AAA ATPASE, PUTATIVE (AFU_ORTHOLOGUE AFUA_2G12920)-RELATED"/>
    <property type="match status" value="1"/>
</dbReference>
<evidence type="ECO:0000256" key="5">
    <source>
        <dbReference type="ARBA" id="ARBA00023128"/>
    </source>
</evidence>
<sequence length="796" mass="90300">MSIFSRLSRLPLKNGYLWTQPTRQTIVRLSTKTEVNATVGRHRSAKLKRKLPTLPESFLSTNYIQHDKLSPLPAQYASYIPDYVWKELTFAVRSGLLRKGSMAAFNHTDHLALSIPNRGACYLLDHIVNKLAAENKADLIVLDPQDFVFLAQHSFNRDVATILPLLSSIDPDSNALLALGQNNDGDSKLEDNEDGIIDETREEGAAVELFKKDQDSDADDDEEEEEEEDDEDDYTELNRAKAVELDLAELFDETSNKDSEIHKISKNVLNQVSFKYTNMFKRLFASSEKEKMIYLRDFGSMEDAFTRIMLKSLVTAVEELKQKGHKLLIVASHCPSGKTESYNIPAISNMRGISVLPLLQDEERWNEWRELMKTDEEKRIREINAKQILAMYSQKNPLDIKRKQDLLNDLLKLENIQKVVWSPTDVDRRVTTAIGHAIEHNKTNLDFQDFKVAHDIVEQVSDLQETTWKKFKDIGTPLVLKKDGSVDMNRLRKTCNDYERKLITRIVDPTKVQGSFKDVRAPEMTIDSLQSLITLPLIRPDLFKKGILKKNFVPGVLLFGPPGTGKTMLAKAVAKDSGSRMLDIQASDVYDMYVGQGEKNVKAIFSLARKLSPCVVFIDEVDSLMNKRGSDSSSKSHREIINQFMVEWDGLSSNNEGVIVMAATNRPFDLDDAVLRRMPRRILVDLPNLEDRAEILNILLKDEIHVLSIQELAKKTEHYSGSDLKNVCVTAALTAAQQQLKTNTPQQLNMNHFETALKMIPPSSSEEMDSLIEIRKWDTKFGDGKKKKKPTIGFSA</sequence>
<keyword evidence="2" id="KW-0547">Nucleotide-binding</keyword>
<evidence type="ECO:0000259" key="7">
    <source>
        <dbReference type="SMART" id="SM00382"/>
    </source>
</evidence>
<evidence type="ECO:0000256" key="1">
    <source>
        <dbReference type="ARBA" id="ARBA00004572"/>
    </source>
</evidence>
<dbReference type="Pfam" id="PF24581">
    <property type="entry name" value="DUF7608"/>
    <property type="match status" value="1"/>
</dbReference>
<dbReference type="InterPro" id="IPR003960">
    <property type="entry name" value="ATPase_AAA_CS"/>
</dbReference>
<comment type="caution">
    <text evidence="8">The sequence shown here is derived from an EMBL/GenBank/DDBJ whole genome shotgun (WGS) entry which is preliminary data.</text>
</comment>
<accession>A0ABP9Y8V1</accession>
<feature type="compositionally biased region" description="Acidic residues" evidence="6">
    <location>
        <begin position="216"/>
        <end position="234"/>
    </location>
</feature>
<dbReference type="PROSITE" id="PS00674">
    <property type="entry name" value="AAA"/>
    <property type="match status" value="1"/>
</dbReference>
<reference evidence="8 9" key="1">
    <citation type="submission" date="2024-04" db="EMBL/GenBank/DDBJ databases">
        <title>genome sequences of Mucor flavus KT1a and Helicostylum pulchrum KT1b strains isolation_sourced from the surface of a dry-aged beef.</title>
        <authorList>
            <person name="Toyotome T."/>
            <person name="Hosono M."/>
            <person name="Torimaru M."/>
            <person name="Fukuda K."/>
            <person name="Mikami N."/>
        </authorList>
    </citation>
    <scope>NUCLEOTIDE SEQUENCE [LARGE SCALE GENOMIC DNA]</scope>
    <source>
        <strain evidence="8 9">KT1b</strain>
    </source>
</reference>
<gene>
    <name evidence="8" type="ORF">HPULCUR_008875</name>
</gene>
<dbReference type="Gene3D" id="1.10.8.60">
    <property type="match status" value="1"/>
</dbReference>
<dbReference type="InterPro" id="IPR003959">
    <property type="entry name" value="ATPase_AAA_core"/>
</dbReference>
<evidence type="ECO:0000313" key="9">
    <source>
        <dbReference type="Proteomes" id="UP001476247"/>
    </source>
</evidence>
<dbReference type="InterPro" id="IPR056027">
    <property type="entry name" value="DUF7608"/>
</dbReference>
<keyword evidence="9" id="KW-1185">Reference proteome</keyword>
<organism evidence="8 9">
    <name type="scientific">Helicostylum pulchrum</name>
    <dbReference type="NCBI Taxonomy" id="562976"/>
    <lineage>
        <taxon>Eukaryota</taxon>
        <taxon>Fungi</taxon>
        <taxon>Fungi incertae sedis</taxon>
        <taxon>Mucoromycota</taxon>
        <taxon>Mucoromycotina</taxon>
        <taxon>Mucoromycetes</taxon>
        <taxon>Mucorales</taxon>
        <taxon>Mucorineae</taxon>
        <taxon>Mucoraceae</taxon>
        <taxon>Helicostylum</taxon>
    </lineage>
</organism>
<dbReference type="PANTHER" id="PTHR45644">
    <property type="entry name" value="AAA ATPASE, PUTATIVE (AFU_ORTHOLOGUE AFUA_2G12920)-RELATED-RELATED"/>
    <property type="match status" value="1"/>
</dbReference>
<evidence type="ECO:0000256" key="4">
    <source>
        <dbReference type="ARBA" id="ARBA00022840"/>
    </source>
</evidence>
<dbReference type="EMBL" id="BAABUJ010000028">
    <property type="protein sequence ID" value="GAA5803396.1"/>
    <property type="molecule type" value="Genomic_DNA"/>
</dbReference>
<protein>
    <recommendedName>
        <fullName evidence="7">AAA+ ATPase domain-containing protein</fullName>
    </recommendedName>
</protein>
<dbReference type="InterPro" id="IPR003593">
    <property type="entry name" value="AAA+_ATPase"/>
</dbReference>